<comment type="subcellular location">
    <subcellularLocation>
        <location evidence="1">Cell membrane</location>
        <topology evidence="1">Multi-pass membrane protein</topology>
    </subcellularLocation>
</comment>
<gene>
    <name evidence="10" type="ORF">DES31_1155</name>
</gene>
<keyword evidence="3" id="KW-1003">Cell membrane</keyword>
<dbReference type="RefSeq" id="WP_121122961.1">
    <property type="nucleotide sequence ID" value="NZ_CP016604.1"/>
</dbReference>
<feature type="transmembrane region" description="Helical" evidence="8">
    <location>
        <begin position="212"/>
        <end position="231"/>
    </location>
</feature>
<evidence type="ECO:0000313" key="11">
    <source>
        <dbReference type="Proteomes" id="UP000280099"/>
    </source>
</evidence>
<evidence type="ECO:0000259" key="9">
    <source>
        <dbReference type="Pfam" id="PF13303"/>
    </source>
</evidence>
<keyword evidence="5 8" id="KW-0812">Transmembrane</keyword>
<dbReference type="Pfam" id="PF13303">
    <property type="entry name" value="PTS_EIIC_2"/>
    <property type="match status" value="1"/>
</dbReference>
<evidence type="ECO:0000256" key="7">
    <source>
        <dbReference type="ARBA" id="ARBA00023136"/>
    </source>
</evidence>
<organism evidence="10 11">
    <name type="scientific">Otariodibacter oris</name>
    <dbReference type="NCBI Taxonomy" id="1032623"/>
    <lineage>
        <taxon>Bacteria</taxon>
        <taxon>Pseudomonadati</taxon>
        <taxon>Pseudomonadota</taxon>
        <taxon>Gammaproteobacteria</taxon>
        <taxon>Pasteurellales</taxon>
        <taxon>Pasteurellaceae</taxon>
        <taxon>Otariodibacter</taxon>
    </lineage>
</organism>
<sequence>MENKLSAKEFAMNVLNGVATGTVIVLIPGALLSELVKVLIPSMPFLAPLAWGLSVSNASMGLVSGFLVGLNFKFNPIQAAALGLATLFASGAIALRDGAIVIVGAGDIVNMLIVSAFGAGIILLVGNKLRAYTILVIPPLMMLVVGLLGNLLLPYVSKVTQLVGVGVAHLLVLEPLVMCILLAIIFGILIVSPITSVGIALAISLSGVGSGAANLGICATGFAFAMLGWSVNSRGTSIAHFIGSPKISMPNVVKNPKVLLPVMSASACSGVLAYLFNIQGTPMSAGFGFSGLVGPINHLNLADGGWSATNLLITVLAFAGGPIIFSLIFKHLFMNVFKIVTPEDYRLNI</sequence>
<dbReference type="EMBL" id="RBJC01000006">
    <property type="protein sequence ID" value="RKR71806.1"/>
    <property type="molecule type" value="Genomic_DNA"/>
</dbReference>
<feature type="transmembrane region" description="Helical" evidence="8">
    <location>
        <begin position="45"/>
        <end position="70"/>
    </location>
</feature>
<protein>
    <recommendedName>
        <fullName evidence="9">Phosphotransferase system EIIC domain-containing protein</fullName>
    </recommendedName>
</protein>
<evidence type="ECO:0000256" key="3">
    <source>
        <dbReference type="ARBA" id="ARBA00022475"/>
    </source>
</evidence>
<reference evidence="10 11" key="1">
    <citation type="submission" date="2018-10" db="EMBL/GenBank/DDBJ databases">
        <title>Genomic Encyclopedia of Type Strains, Phase IV (KMG-IV): sequencing the most valuable type-strain genomes for metagenomic binning, comparative biology and taxonomic classification.</title>
        <authorList>
            <person name="Goeker M."/>
        </authorList>
    </citation>
    <scope>NUCLEOTIDE SEQUENCE [LARGE SCALE GENOMIC DNA]</scope>
    <source>
        <strain evidence="10 11">DSM 23800</strain>
    </source>
</reference>
<accession>A0A420XGB4</accession>
<proteinExistence type="predicted"/>
<evidence type="ECO:0000256" key="8">
    <source>
        <dbReference type="SAM" id="Phobius"/>
    </source>
</evidence>
<feature type="transmembrane region" description="Helical" evidence="8">
    <location>
        <begin position="12"/>
        <end position="33"/>
    </location>
</feature>
<feature type="transmembrane region" description="Helical" evidence="8">
    <location>
        <begin position="258"/>
        <end position="276"/>
    </location>
</feature>
<feature type="transmembrane region" description="Helical" evidence="8">
    <location>
        <begin position="101"/>
        <end position="125"/>
    </location>
</feature>
<feature type="transmembrane region" description="Helical" evidence="8">
    <location>
        <begin position="308"/>
        <end position="329"/>
    </location>
</feature>
<evidence type="ECO:0000256" key="2">
    <source>
        <dbReference type="ARBA" id="ARBA00022448"/>
    </source>
</evidence>
<dbReference type="InterPro" id="IPR003352">
    <property type="entry name" value="PTS_EIIC"/>
</dbReference>
<feature type="domain" description="Phosphotransferase system EIIC" evidence="9">
    <location>
        <begin position="12"/>
        <end position="346"/>
    </location>
</feature>
<keyword evidence="4" id="KW-0762">Sugar transport</keyword>
<feature type="transmembrane region" description="Helical" evidence="8">
    <location>
        <begin position="175"/>
        <end position="205"/>
    </location>
</feature>
<dbReference type="AlphaFoldDB" id="A0A420XGB4"/>
<dbReference type="GO" id="GO:0005886">
    <property type="term" value="C:plasma membrane"/>
    <property type="evidence" value="ECO:0007669"/>
    <property type="project" value="UniProtKB-SubCell"/>
</dbReference>
<keyword evidence="7 8" id="KW-0472">Membrane</keyword>
<evidence type="ECO:0000256" key="1">
    <source>
        <dbReference type="ARBA" id="ARBA00004651"/>
    </source>
</evidence>
<feature type="transmembrane region" description="Helical" evidence="8">
    <location>
        <begin position="132"/>
        <end position="155"/>
    </location>
</feature>
<evidence type="ECO:0000256" key="6">
    <source>
        <dbReference type="ARBA" id="ARBA00022989"/>
    </source>
</evidence>
<dbReference type="GO" id="GO:0009401">
    <property type="term" value="P:phosphoenolpyruvate-dependent sugar phosphotransferase system"/>
    <property type="evidence" value="ECO:0007669"/>
    <property type="project" value="InterPro"/>
</dbReference>
<evidence type="ECO:0000256" key="5">
    <source>
        <dbReference type="ARBA" id="ARBA00022692"/>
    </source>
</evidence>
<keyword evidence="2" id="KW-0813">Transport</keyword>
<keyword evidence="6 8" id="KW-1133">Transmembrane helix</keyword>
<dbReference type="GO" id="GO:0008982">
    <property type="term" value="F:protein-N(PI)-phosphohistidine-sugar phosphotransferase activity"/>
    <property type="evidence" value="ECO:0007669"/>
    <property type="project" value="InterPro"/>
</dbReference>
<dbReference type="OrthoDB" id="396983at2"/>
<keyword evidence="11" id="KW-1185">Reference proteome</keyword>
<comment type="caution">
    <text evidence="10">The sequence shown here is derived from an EMBL/GenBank/DDBJ whole genome shotgun (WGS) entry which is preliminary data.</text>
</comment>
<feature type="transmembrane region" description="Helical" evidence="8">
    <location>
        <begin position="77"/>
        <end position="95"/>
    </location>
</feature>
<evidence type="ECO:0000256" key="4">
    <source>
        <dbReference type="ARBA" id="ARBA00022597"/>
    </source>
</evidence>
<name>A0A420XGB4_9PAST</name>
<evidence type="ECO:0000313" key="10">
    <source>
        <dbReference type="EMBL" id="RKR71806.1"/>
    </source>
</evidence>
<dbReference type="Proteomes" id="UP000280099">
    <property type="component" value="Unassembled WGS sequence"/>
</dbReference>